<dbReference type="EMBL" id="NATQ01000079">
    <property type="protein sequence ID" value="OQX90259.1"/>
    <property type="molecule type" value="Genomic_DNA"/>
</dbReference>
<protein>
    <submittedName>
        <fullName evidence="2">3'-phosphoesterase</fullName>
    </submittedName>
</protein>
<dbReference type="Pfam" id="PF13298">
    <property type="entry name" value="LigD_N"/>
    <property type="match status" value="1"/>
</dbReference>
<evidence type="ECO:0000259" key="1">
    <source>
        <dbReference type="Pfam" id="PF13298"/>
    </source>
</evidence>
<evidence type="ECO:0000313" key="2">
    <source>
        <dbReference type="EMBL" id="OQX90259.1"/>
    </source>
</evidence>
<name>A0A1W9S088_9BACT</name>
<gene>
    <name evidence="2" type="ORF">B6D57_04025</name>
</gene>
<dbReference type="PANTHER" id="PTHR39465">
    <property type="entry name" value="DNA LIGASE D, 3'-PHOSPHOESTERASE DOMAIN"/>
    <property type="match status" value="1"/>
</dbReference>
<feature type="domain" description="DNA ligase D 3'-phosphoesterase" evidence="1">
    <location>
        <begin position="7"/>
        <end position="107"/>
    </location>
</feature>
<dbReference type="InterPro" id="IPR014144">
    <property type="entry name" value="LigD_PE_domain"/>
</dbReference>
<proteinExistence type="predicted"/>
<dbReference type="Proteomes" id="UP000192611">
    <property type="component" value="Unassembled WGS sequence"/>
</dbReference>
<accession>A0A1W9S088</accession>
<organism evidence="2 3">
    <name type="scientific">Candidatus Coatesbacteria bacterium 4484_99</name>
    <dbReference type="NCBI Taxonomy" id="1970774"/>
    <lineage>
        <taxon>Bacteria</taxon>
        <taxon>Candidatus Coatesiibacteriota</taxon>
    </lineage>
</organism>
<reference evidence="3" key="1">
    <citation type="submission" date="2017-03" db="EMBL/GenBank/DDBJ databases">
        <title>Novel pathways for hydrocarbon cycling and metabolic interdependencies in hydrothermal sediment communities.</title>
        <authorList>
            <person name="Dombrowski N."/>
            <person name="Seitz K."/>
            <person name="Teske A."/>
            <person name="Baker B."/>
        </authorList>
    </citation>
    <scope>NUCLEOTIDE SEQUENCE [LARGE SCALE GENOMIC DNA]</scope>
</reference>
<sequence>MPKFVVHEHYAKTHHFDLRLERDDVLWCWAVPKGIPLEMGVRRLAIRTEDHDKSALTFEGEIEEGKYGAGKIVIWDRGEFTFDSIADNKIVFRVKGEKMHGKYVLVRMPKAGEDAWLIFRGKDN</sequence>
<dbReference type="PANTHER" id="PTHR39465:SF1">
    <property type="entry name" value="DNA LIGASE D 3'-PHOSPHOESTERASE DOMAIN-CONTAINING PROTEIN"/>
    <property type="match status" value="1"/>
</dbReference>
<dbReference type="AlphaFoldDB" id="A0A1W9S088"/>
<evidence type="ECO:0000313" key="3">
    <source>
        <dbReference type="Proteomes" id="UP000192611"/>
    </source>
</evidence>
<comment type="caution">
    <text evidence="2">The sequence shown here is derived from an EMBL/GenBank/DDBJ whole genome shotgun (WGS) entry which is preliminary data.</text>
</comment>